<dbReference type="Pfam" id="PF24473">
    <property type="entry name" value="CON_HrpB"/>
    <property type="match status" value="1"/>
</dbReference>
<dbReference type="EMBL" id="BLVP01000002">
    <property type="protein sequence ID" value="GFM36091.1"/>
    <property type="molecule type" value="Genomic_DNA"/>
</dbReference>
<dbReference type="Proteomes" id="UP000503820">
    <property type="component" value="Unassembled WGS sequence"/>
</dbReference>
<protein>
    <submittedName>
        <fullName evidence="8">ATP-dependent helicase</fullName>
    </submittedName>
</protein>
<keyword evidence="4" id="KW-0067">ATP-binding</keyword>
<dbReference type="AlphaFoldDB" id="A0A7J0BS99"/>
<dbReference type="InterPro" id="IPR048333">
    <property type="entry name" value="HA2_WH"/>
</dbReference>
<dbReference type="SMART" id="SM00847">
    <property type="entry name" value="HA2"/>
    <property type="match status" value="1"/>
</dbReference>
<keyword evidence="2" id="KW-0378">Hydrolase</keyword>
<name>A0A7J0BS99_9BACT</name>
<keyword evidence="1" id="KW-0547">Nucleotide-binding</keyword>
<proteinExistence type="predicted"/>
<dbReference type="InterPro" id="IPR027417">
    <property type="entry name" value="P-loop_NTPase"/>
</dbReference>
<evidence type="ECO:0000259" key="7">
    <source>
        <dbReference type="PROSITE" id="PS51194"/>
    </source>
</evidence>
<feature type="compositionally biased region" description="Polar residues" evidence="5">
    <location>
        <begin position="934"/>
        <end position="948"/>
    </location>
</feature>
<dbReference type="InterPro" id="IPR007502">
    <property type="entry name" value="Helicase-assoc_dom"/>
</dbReference>
<dbReference type="SMART" id="SM00490">
    <property type="entry name" value="HELICc"/>
    <property type="match status" value="1"/>
</dbReference>
<evidence type="ECO:0000256" key="2">
    <source>
        <dbReference type="ARBA" id="ARBA00022801"/>
    </source>
</evidence>
<gene>
    <name evidence="8" type="primary">hrpB</name>
    <name evidence="8" type="ORF">DSM19430T_07750</name>
</gene>
<feature type="region of interest" description="Disordered" evidence="5">
    <location>
        <begin position="478"/>
        <end position="502"/>
    </location>
</feature>
<dbReference type="GO" id="GO:0016787">
    <property type="term" value="F:hydrolase activity"/>
    <property type="evidence" value="ECO:0007669"/>
    <property type="project" value="UniProtKB-KW"/>
</dbReference>
<dbReference type="GO" id="GO:0003676">
    <property type="term" value="F:nucleic acid binding"/>
    <property type="evidence" value="ECO:0007669"/>
    <property type="project" value="InterPro"/>
</dbReference>
<dbReference type="GO" id="GO:0005524">
    <property type="term" value="F:ATP binding"/>
    <property type="evidence" value="ECO:0007669"/>
    <property type="project" value="UniProtKB-KW"/>
</dbReference>
<dbReference type="PROSITE" id="PS51194">
    <property type="entry name" value="HELICASE_CTER"/>
    <property type="match status" value="1"/>
</dbReference>
<keyword evidence="9" id="KW-1185">Reference proteome</keyword>
<dbReference type="InterPro" id="IPR014001">
    <property type="entry name" value="Helicase_ATP-bd"/>
</dbReference>
<dbReference type="Pfam" id="PF04408">
    <property type="entry name" value="WHD_HA2"/>
    <property type="match status" value="1"/>
</dbReference>
<dbReference type="InterPro" id="IPR013689">
    <property type="entry name" value="RNA_helicase_ATP-dep_HrpB_C"/>
</dbReference>
<feature type="region of interest" description="Disordered" evidence="5">
    <location>
        <begin position="241"/>
        <end position="263"/>
    </location>
</feature>
<dbReference type="PANTHER" id="PTHR43519">
    <property type="entry name" value="ATP-DEPENDENT RNA HELICASE HRPB"/>
    <property type="match status" value="1"/>
</dbReference>
<evidence type="ECO:0000256" key="4">
    <source>
        <dbReference type="ARBA" id="ARBA00022840"/>
    </source>
</evidence>
<feature type="compositionally biased region" description="Low complexity" evidence="5">
    <location>
        <begin position="253"/>
        <end position="263"/>
    </location>
</feature>
<feature type="compositionally biased region" description="Basic and acidic residues" evidence="5">
    <location>
        <begin position="482"/>
        <end position="502"/>
    </location>
</feature>
<dbReference type="InterPro" id="IPR049614">
    <property type="entry name" value="HrpB_DEXH"/>
</dbReference>
<dbReference type="PROSITE" id="PS51192">
    <property type="entry name" value="HELICASE_ATP_BIND_1"/>
    <property type="match status" value="1"/>
</dbReference>
<evidence type="ECO:0000256" key="1">
    <source>
        <dbReference type="ARBA" id="ARBA00022741"/>
    </source>
</evidence>
<dbReference type="Pfam" id="PF00270">
    <property type="entry name" value="DEAD"/>
    <property type="match status" value="1"/>
</dbReference>
<dbReference type="Pfam" id="PF08482">
    <property type="entry name" value="HrpB_C"/>
    <property type="match status" value="1"/>
</dbReference>
<dbReference type="Gene3D" id="3.40.50.300">
    <property type="entry name" value="P-loop containing nucleotide triphosphate hydrolases"/>
    <property type="match status" value="2"/>
</dbReference>
<evidence type="ECO:0000256" key="3">
    <source>
        <dbReference type="ARBA" id="ARBA00022806"/>
    </source>
</evidence>
<feature type="domain" description="Helicase C-terminal" evidence="7">
    <location>
        <begin position="226"/>
        <end position="415"/>
    </location>
</feature>
<dbReference type="Gene3D" id="1.20.120.1080">
    <property type="match status" value="1"/>
</dbReference>
<accession>A0A7J0BS99</accession>
<dbReference type="InterPro" id="IPR056329">
    <property type="entry name" value="CON_HrpB"/>
</dbReference>
<dbReference type="FunFam" id="3.40.50.300:FF:002125">
    <property type="entry name" value="ATP-dependent helicase HrpB"/>
    <property type="match status" value="1"/>
</dbReference>
<evidence type="ECO:0000313" key="9">
    <source>
        <dbReference type="Proteomes" id="UP000503820"/>
    </source>
</evidence>
<organism evidence="8 9">
    <name type="scientific">Desulfovibrio psychrotolerans</name>
    <dbReference type="NCBI Taxonomy" id="415242"/>
    <lineage>
        <taxon>Bacteria</taxon>
        <taxon>Pseudomonadati</taxon>
        <taxon>Thermodesulfobacteriota</taxon>
        <taxon>Desulfovibrionia</taxon>
        <taxon>Desulfovibrionales</taxon>
        <taxon>Desulfovibrionaceae</taxon>
        <taxon>Desulfovibrio</taxon>
    </lineage>
</organism>
<dbReference type="CDD" id="cd18791">
    <property type="entry name" value="SF2_C_RHA"/>
    <property type="match status" value="1"/>
</dbReference>
<dbReference type="PANTHER" id="PTHR43519:SF1">
    <property type="entry name" value="ATP-DEPENDENT RNA HELICASE HRPB"/>
    <property type="match status" value="1"/>
</dbReference>
<evidence type="ECO:0000313" key="8">
    <source>
        <dbReference type="EMBL" id="GFM36091.1"/>
    </source>
</evidence>
<feature type="region of interest" description="Disordered" evidence="5">
    <location>
        <begin position="922"/>
        <end position="948"/>
    </location>
</feature>
<dbReference type="InterPro" id="IPR011545">
    <property type="entry name" value="DEAD/DEAH_box_helicase_dom"/>
</dbReference>
<dbReference type="SUPFAM" id="SSF52540">
    <property type="entry name" value="P-loop containing nucleoside triphosphate hydrolases"/>
    <property type="match status" value="1"/>
</dbReference>
<dbReference type="Pfam" id="PF00271">
    <property type="entry name" value="Helicase_C"/>
    <property type="match status" value="1"/>
</dbReference>
<sequence>MAESLRTTPNALLHAPPGAGKTTLVPLSLMHAPWLNGRRILMLEPRRIAARAAARYMARLLGEQPGHTVGYRIRHETRVCAATRIEVVTEGVLTRLLQSDPELAGYGMVIFDEFHERSLHADLGLALCLEAQSALRQDLRLLVMSATLDCRPVATLMGGCPVISCEGRAFPVTVRHLPPPRRGTVPAGGAHAQADKRHVAAAVGHALASEPGSILVFLPGAGEIRSVTELLGAPQDYGSRAATGLTSPAGQTSAAGSAHPGGPAILPTGSTDNTMGNATAPSLPPDVRLFPLYGDLSAREQDTAITPPPPGIRKVVLATSIAETSLTIEGVRVVIDAGYARLPRFDPNSGMTRLVTERVSLAAAAQRTGRAGRLEAGVCYRLWEQAEEHSMRPFAAPEITEADLSPLALELAAWGVAGYAGAVSLPWLTPPPQGNFAQACELLHSLGALDSAHRITPHGKAMLALPLHPRLAHMVLRAASPESERNTENTPEKPSGHNAEHPHAATACVVAALLSERERASGADLRPAVARYARDISRLTKQGHAPAGPHGTTNRMTAAIHHIARTVSHLAPSREQAERAGQTPLAKLATQAAEPEDTGICLALAYPDRIGQQRGAGVFRLSGGRTAFLPQEDPLAREPFLAVAELDGNAARARIWSAAPITKQDIERLFAHALADDDFVLWDSRTESVTARRQTRLGALVLADAPSDSAREEDIMHAVTDGIRSIGLHCLPWTEETLSLRARVQFLRTLQPQGSSPDMPQGPCPDIPQASCPDMPQCPWPDLSDDALLRTLPAWLGPFLGGITRRSQFRSIDLAAALAALLGWQATQRLDKEAPTHITVPSGSRIRLDYTTGGGQQQGPVLPVKLQEMFGAQQTPTIAGGRYALPVHLLSPAGRPLQVTRDLASFWKNGYPAVRAEMRGRYPKHPWPEDPATAQPTRHVTKRMQQPG</sequence>
<keyword evidence="3 8" id="KW-0347">Helicase</keyword>
<evidence type="ECO:0000259" key="6">
    <source>
        <dbReference type="PROSITE" id="PS51192"/>
    </source>
</evidence>
<comment type="caution">
    <text evidence="8">The sequence shown here is derived from an EMBL/GenBank/DDBJ whole genome shotgun (WGS) entry which is preliminary data.</text>
</comment>
<dbReference type="InterPro" id="IPR001650">
    <property type="entry name" value="Helicase_C-like"/>
</dbReference>
<dbReference type="CDD" id="cd17990">
    <property type="entry name" value="DEXHc_HrpB"/>
    <property type="match status" value="1"/>
</dbReference>
<feature type="domain" description="Helicase ATP-binding" evidence="6">
    <location>
        <begin position="2"/>
        <end position="166"/>
    </location>
</feature>
<evidence type="ECO:0000256" key="5">
    <source>
        <dbReference type="SAM" id="MobiDB-lite"/>
    </source>
</evidence>
<reference evidence="8 9" key="1">
    <citation type="submission" date="2020-05" db="EMBL/GenBank/DDBJ databases">
        <title>Draft genome sequence of Desulfovibrio psychrotolerans JS1T.</title>
        <authorList>
            <person name="Ueno A."/>
            <person name="Tamazawa S."/>
            <person name="Tamamura S."/>
            <person name="Murakami T."/>
            <person name="Kiyama T."/>
            <person name="Inomata H."/>
            <person name="Amano Y."/>
            <person name="Miyakawa K."/>
            <person name="Tamaki H."/>
            <person name="Naganuma T."/>
            <person name="Kaneko K."/>
        </authorList>
    </citation>
    <scope>NUCLEOTIDE SEQUENCE [LARGE SCALE GENOMIC DNA]</scope>
    <source>
        <strain evidence="8 9">JS1</strain>
    </source>
</reference>
<dbReference type="SMART" id="SM00487">
    <property type="entry name" value="DEXDc"/>
    <property type="match status" value="1"/>
</dbReference>
<dbReference type="GO" id="GO:0004386">
    <property type="term" value="F:helicase activity"/>
    <property type="evidence" value="ECO:0007669"/>
    <property type="project" value="UniProtKB-KW"/>
</dbReference>